<feature type="region of interest" description="Disordered" evidence="4">
    <location>
        <begin position="253"/>
        <end position="286"/>
    </location>
</feature>
<feature type="compositionally biased region" description="Low complexity" evidence="4">
    <location>
        <begin position="319"/>
        <end position="341"/>
    </location>
</feature>
<dbReference type="InterPro" id="IPR009071">
    <property type="entry name" value="HMG_box_dom"/>
</dbReference>
<feature type="compositionally biased region" description="Gly residues" evidence="4">
    <location>
        <begin position="83"/>
        <end position="99"/>
    </location>
</feature>
<dbReference type="CDD" id="cd22028">
    <property type="entry name" value="HMG-box_SoxA_SoxB_SoxG"/>
    <property type="match status" value="1"/>
</dbReference>
<dbReference type="Gene3D" id="1.10.30.10">
    <property type="entry name" value="High mobility group box domain"/>
    <property type="match status" value="1"/>
</dbReference>
<dbReference type="KEGG" id="aara:120903525"/>
<evidence type="ECO:0000256" key="1">
    <source>
        <dbReference type="ARBA" id="ARBA00004123"/>
    </source>
</evidence>
<dbReference type="GO" id="GO:0000122">
    <property type="term" value="P:negative regulation of transcription by RNA polymerase II"/>
    <property type="evidence" value="ECO:0007669"/>
    <property type="project" value="TreeGrafter"/>
</dbReference>
<dbReference type="PANTHER" id="PTHR10270">
    <property type="entry name" value="SOX TRANSCRIPTION FACTOR"/>
    <property type="match status" value="1"/>
</dbReference>
<evidence type="ECO:0000313" key="5">
    <source>
        <dbReference type="EnsemblMetazoa" id="AARA005389-PA"/>
    </source>
</evidence>
<dbReference type="PANTHER" id="PTHR10270:SF327">
    <property type="entry name" value="PROTEIN CBG16280"/>
    <property type="match status" value="1"/>
</dbReference>
<dbReference type="GO" id="GO:0000978">
    <property type="term" value="F:RNA polymerase II cis-regulatory region sequence-specific DNA binding"/>
    <property type="evidence" value="ECO:0007669"/>
    <property type="project" value="TreeGrafter"/>
</dbReference>
<dbReference type="FunFam" id="1.10.30.10:FF:000002">
    <property type="entry name" value="transcription factor Sox-2"/>
    <property type="match status" value="1"/>
</dbReference>
<organism evidence="5 6">
    <name type="scientific">Anopheles arabiensis</name>
    <name type="common">Mosquito</name>
    <dbReference type="NCBI Taxonomy" id="7173"/>
    <lineage>
        <taxon>Eukaryota</taxon>
        <taxon>Metazoa</taxon>
        <taxon>Ecdysozoa</taxon>
        <taxon>Arthropoda</taxon>
        <taxon>Hexapoda</taxon>
        <taxon>Insecta</taxon>
        <taxon>Pterygota</taxon>
        <taxon>Neoptera</taxon>
        <taxon>Endopterygota</taxon>
        <taxon>Diptera</taxon>
        <taxon>Nematocera</taxon>
        <taxon>Culicoidea</taxon>
        <taxon>Culicidae</taxon>
        <taxon>Anophelinae</taxon>
        <taxon>Anopheles</taxon>
    </lineage>
</organism>
<comment type="subcellular location">
    <subcellularLocation>
        <location evidence="1">Nucleus</location>
    </subcellularLocation>
</comment>
<reference evidence="5" key="1">
    <citation type="submission" date="2022-08" db="UniProtKB">
        <authorList>
            <consortium name="EnsemblMetazoa"/>
        </authorList>
    </citation>
    <scope>IDENTIFICATION</scope>
    <source>
        <strain evidence="5">Dongola</strain>
    </source>
</reference>
<evidence type="ECO:0000256" key="3">
    <source>
        <dbReference type="ARBA" id="ARBA00023242"/>
    </source>
</evidence>
<dbReference type="SUPFAM" id="SSF47095">
    <property type="entry name" value="HMG-box"/>
    <property type="match status" value="1"/>
</dbReference>
<sequence>MINHHTMASLGHPHYGFALSNGMDIPPAADFAPQPHHSPSSPTDHLGLKRGLTFPASSLASLQGHGAMHGAAHHHHASLGQNGAAGGGGMGGGGGGGVNGQTSPGQEGHIKRPMNAFMVWSRLQRRQIAKDNPKMHNSEISKRLGSEWKLLTEAQKRPFIDEAKRLRATHMKEHPDYKYRPRRKPKNPLASAANGLGALGAMQQSGKAGSLGSSYPFPQLPPYFAPAHPLQQLEQHYPVPYFGSFDPLTLQKLHQSQQQSVHQAGHSPVGGLGGDSGKQSAGQQLPPTSLSSFYSNIYAGISASAAAAPLYAAHSNSLYNTSSTSSASPGSSPSASQSTLPDLENAMRRPVQVIY</sequence>
<dbReference type="PROSITE" id="PS50118">
    <property type="entry name" value="HMG_BOX_2"/>
    <property type="match status" value="1"/>
</dbReference>
<dbReference type="Pfam" id="PF00505">
    <property type="entry name" value="HMG_box"/>
    <property type="match status" value="1"/>
</dbReference>
<name>A0A182HVR9_ANOAR</name>
<dbReference type="InterPro" id="IPR050140">
    <property type="entry name" value="SRY-related_HMG-box_TF-like"/>
</dbReference>
<proteinExistence type="predicted"/>
<dbReference type="EMBL" id="APCN01001409">
    <property type="status" value="NOT_ANNOTATED_CDS"/>
    <property type="molecule type" value="Genomic_DNA"/>
</dbReference>
<dbReference type="GO" id="GO:0007420">
    <property type="term" value="P:brain development"/>
    <property type="evidence" value="ECO:0007669"/>
    <property type="project" value="TreeGrafter"/>
</dbReference>
<dbReference type="InterPro" id="IPR036910">
    <property type="entry name" value="HMG_box_dom_sf"/>
</dbReference>
<feature type="region of interest" description="Disordered" evidence="4">
    <location>
        <begin position="319"/>
        <end position="355"/>
    </location>
</feature>
<dbReference type="AlphaFoldDB" id="A0A182HVR9"/>
<dbReference type="VEuPathDB" id="VectorBase:AARA21_005800"/>
<feature type="region of interest" description="Disordered" evidence="4">
    <location>
        <begin position="65"/>
        <end position="109"/>
    </location>
</feature>
<dbReference type="GO" id="GO:0030182">
    <property type="term" value="P:neuron differentiation"/>
    <property type="evidence" value="ECO:0007669"/>
    <property type="project" value="TreeGrafter"/>
</dbReference>
<evidence type="ECO:0000256" key="4">
    <source>
        <dbReference type="SAM" id="MobiDB-lite"/>
    </source>
</evidence>
<dbReference type="SMART" id="SM00398">
    <property type="entry name" value="HMG"/>
    <property type="match status" value="1"/>
</dbReference>
<dbReference type="Proteomes" id="UP000075840">
    <property type="component" value="Unassembled WGS sequence"/>
</dbReference>
<protein>
    <submittedName>
        <fullName evidence="5">Uncharacterized protein</fullName>
    </submittedName>
</protein>
<feature type="region of interest" description="Disordered" evidence="4">
    <location>
        <begin position="28"/>
        <end position="50"/>
    </location>
</feature>
<evidence type="ECO:0000256" key="2">
    <source>
        <dbReference type="ARBA" id="ARBA00023125"/>
    </source>
</evidence>
<feature type="compositionally biased region" description="Polar residues" evidence="4">
    <location>
        <begin position="277"/>
        <end position="286"/>
    </location>
</feature>
<dbReference type="RefSeq" id="XP_040168939.1">
    <property type="nucleotide sequence ID" value="XM_040313005.1"/>
</dbReference>
<dbReference type="GO" id="GO:0005634">
    <property type="term" value="C:nucleus"/>
    <property type="evidence" value="ECO:0007669"/>
    <property type="project" value="UniProtKB-SubCell"/>
</dbReference>
<accession>A0A182HVR9</accession>
<dbReference type="GO" id="GO:0001228">
    <property type="term" value="F:DNA-binding transcription activator activity, RNA polymerase II-specific"/>
    <property type="evidence" value="ECO:0007669"/>
    <property type="project" value="TreeGrafter"/>
</dbReference>
<keyword evidence="2" id="KW-0238">DNA-binding</keyword>
<dbReference type="GeneID" id="120903525"/>
<keyword evidence="6" id="KW-1185">Reference proteome</keyword>
<dbReference type="VEuPathDB" id="VectorBase:AARA005389"/>
<dbReference type="EnsemblMetazoa" id="AARA005389-RA">
    <property type="protein sequence ID" value="AARA005389-PA"/>
    <property type="gene ID" value="AARA005389"/>
</dbReference>
<evidence type="ECO:0000313" key="6">
    <source>
        <dbReference type="Proteomes" id="UP000075840"/>
    </source>
</evidence>
<feature type="compositionally biased region" description="Polar residues" evidence="4">
    <location>
        <begin position="253"/>
        <end position="262"/>
    </location>
</feature>
<keyword evidence="3" id="KW-0539">Nucleus</keyword>